<feature type="domain" description="SnoaL-like" evidence="1">
    <location>
        <begin position="6"/>
        <end position="126"/>
    </location>
</feature>
<evidence type="ECO:0000313" key="3">
    <source>
        <dbReference type="Proteomes" id="UP000053707"/>
    </source>
</evidence>
<dbReference type="SUPFAM" id="SSF54427">
    <property type="entry name" value="NTF2-like"/>
    <property type="match status" value="1"/>
</dbReference>
<accession>A0A101A8H0</accession>
<evidence type="ECO:0000313" key="2">
    <source>
        <dbReference type="EMBL" id="KUI17775.1"/>
    </source>
</evidence>
<dbReference type="InterPro" id="IPR037401">
    <property type="entry name" value="SnoaL-like"/>
</dbReference>
<comment type="caution">
    <text evidence="2">The sequence shown here is derived from an EMBL/GenBank/DDBJ whole genome shotgun (WGS) entry which is preliminary data.</text>
</comment>
<sequence>MTFSGHAEDRQLIRERLEIYSDAVMRKDLDAYLACWTEDGRRTGSGGECRGKSELRDHWDGIFGAIEQMAFFTQMASLTVCDDRADARSYCLEVMKLRDQPDRQLVGEYVDELVRVDGNWLFAHRHYRVAMTI</sequence>
<dbReference type="Gene3D" id="3.10.450.50">
    <property type="match status" value="1"/>
</dbReference>
<keyword evidence="3" id="KW-1185">Reference proteome</keyword>
<dbReference type="InterPro" id="IPR032710">
    <property type="entry name" value="NTF2-like_dom_sf"/>
</dbReference>
<evidence type="ECO:0000259" key="1">
    <source>
        <dbReference type="Pfam" id="PF13577"/>
    </source>
</evidence>
<gene>
    <name evidence="2" type="ORF">AU192_02635</name>
</gene>
<dbReference type="Proteomes" id="UP000053707">
    <property type="component" value="Unassembled WGS sequence"/>
</dbReference>
<dbReference type="EMBL" id="LQIR01000012">
    <property type="protein sequence ID" value="KUI17775.1"/>
    <property type="molecule type" value="Genomic_DNA"/>
</dbReference>
<dbReference type="RefSeq" id="WP_064395362.1">
    <property type="nucleotide sequence ID" value="NZ_LQIR01000012.1"/>
</dbReference>
<proteinExistence type="predicted"/>
<dbReference type="AlphaFoldDB" id="A0A101A8H0"/>
<reference evidence="2 3" key="1">
    <citation type="submission" date="2016-01" db="EMBL/GenBank/DDBJ databases">
        <authorList>
            <consortium name="TB Trials Study Group"/>
            <person name="Sutton G."/>
            <person name="Brinkac L."/>
            <person name="Sanka R."/>
            <person name="Adams M."/>
            <person name="Lau E.L."/>
            <person name="Macaden R."/>
            <person name="Grewal H.M.S."/>
        </authorList>
    </citation>
    <scope>NUCLEOTIDE SEQUENCE [LARGE SCALE GENOMIC DNA]</scope>
    <source>
        <strain evidence="2 3">IS-1744</strain>
    </source>
</reference>
<dbReference type="Pfam" id="PF13577">
    <property type="entry name" value="SnoaL_4"/>
    <property type="match status" value="1"/>
</dbReference>
<protein>
    <recommendedName>
        <fullName evidence="1">SnoaL-like domain-containing protein</fullName>
    </recommendedName>
</protein>
<name>A0A101A8H0_9MYCO</name>
<organism evidence="2 3">
    <name type="scientific">Mycobacterium lehmannii</name>
    <dbReference type="NCBI Taxonomy" id="2048550"/>
    <lineage>
        <taxon>Bacteria</taxon>
        <taxon>Bacillati</taxon>
        <taxon>Actinomycetota</taxon>
        <taxon>Actinomycetes</taxon>
        <taxon>Mycobacteriales</taxon>
        <taxon>Mycobacteriaceae</taxon>
        <taxon>Mycobacterium</taxon>
    </lineage>
</organism>